<dbReference type="GO" id="GO:0071555">
    <property type="term" value="P:cell wall organization"/>
    <property type="evidence" value="ECO:0007669"/>
    <property type="project" value="UniProtKB-KW"/>
</dbReference>
<evidence type="ECO:0000313" key="4">
    <source>
        <dbReference type="EMBL" id="KIS02678.1"/>
    </source>
</evidence>
<dbReference type="InterPro" id="IPR015946">
    <property type="entry name" value="KH_dom-like_a/b"/>
</dbReference>
<dbReference type="PATRIC" id="fig|1335616.4.peg.1760"/>
<evidence type="ECO:0000256" key="2">
    <source>
        <dbReference type="ARBA" id="ARBA00022884"/>
    </source>
</evidence>
<dbReference type="HAMAP" id="MF_00088">
    <property type="entry name" value="KhpA"/>
    <property type="match status" value="1"/>
</dbReference>
<dbReference type="GO" id="GO:0005737">
    <property type="term" value="C:cytoplasm"/>
    <property type="evidence" value="ECO:0007669"/>
    <property type="project" value="UniProtKB-SubCell"/>
</dbReference>
<dbReference type="InterPro" id="IPR020627">
    <property type="entry name" value="KhpA"/>
</dbReference>
<organism evidence="4 5">
    <name type="scientific">Paucilactobacillus wasatchensis</name>
    <dbReference type="NCBI Taxonomy" id="1335616"/>
    <lineage>
        <taxon>Bacteria</taxon>
        <taxon>Bacillati</taxon>
        <taxon>Bacillota</taxon>
        <taxon>Bacilli</taxon>
        <taxon>Lactobacillales</taxon>
        <taxon>Lactobacillaceae</taxon>
        <taxon>Paucilactobacillus</taxon>
    </lineage>
</organism>
<keyword evidence="1 3" id="KW-0963">Cytoplasm</keyword>
<dbReference type="EMBL" id="AWTT01000058">
    <property type="protein sequence ID" value="KIS02678.1"/>
    <property type="molecule type" value="Genomic_DNA"/>
</dbReference>
<comment type="similarity">
    <text evidence="3">Belongs to the KhpA RNA-binding protein family.</text>
</comment>
<proteinExistence type="inferred from homology"/>
<evidence type="ECO:0000313" key="5">
    <source>
        <dbReference type="Proteomes" id="UP000032279"/>
    </source>
</evidence>
<dbReference type="AlphaFoldDB" id="A0A0D0Y343"/>
<comment type="subunit">
    <text evidence="3">Forms a complex with KhpB.</text>
</comment>
<gene>
    <name evidence="3" type="primary">khpA</name>
    <name evidence="4" type="ORF">WDC_1751</name>
</gene>
<dbReference type="PANTHER" id="PTHR34654">
    <property type="entry name" value="UPF0109 PROTEIN SCO5592"/>
    <property type="match status" value="1"/>
</dbReference>
<dbReference type="STRING" id="1335616.WDC_1751"/>
<dbReference type="SUPFAM" id="SSF54814">
    <property type="entry name" value="Prokaryotic type KH domain (KH-domain type II)"/>
    <property type="match status" value="1"/>
</dbReference>
<comment type="function">
    <text evidence="3">A probable RNA chaperone. Forms a complex with KhpB which binds to cellular RNA and controls its expression. Plays a role in peptidoglycan (PG) homeostasis and cell length regulation.</text>
</comment>
<dbReference type="GO" id="GO:0008360">
    <property type="term" value="P:regulation of cell shape"/>
    <property type="evidence" value="ECO:0007669"/>
    <property type="project" value="UniProtKB-KW"/>
</dbReference>
<accession>A0A0D0Y343</accession>
<dbReference type="GO" id="GO:0003723">
    <property type="term" value="F:RNA binding"/>
    <property type="evidence" value="ECO:0007669"/>
    <property type="project" value="UniProtKB-UniRule"/>
</dbReference>
<protein>
    <recommendedName>
        <fullName evidence="3">RNA-binding protein KhpA</fullName>
    </recommendedName>
    <alternativeName>
        <fullName evidence="3">KH-domain protein A</fullName>
    </alternativeName>
</protein>
<dbReference type="Pfam" id="PF13083">
    <property type="entry name" value="KH_KhpA-B"/>
    <property type="match status" value="1"/>
</dbReference>
<dbReference type="CDD" id="cd22533">
    <property type="entry name" value="KH-II_YlqC-like"/>
    <property type="match status" value="1"/>
</dbReference>
<dbReference type="OrthoDB" id="9812389at2"/>
<keyword evidence="2 3" id="KW-0694">RNA-binding</keyword>
<dbReference type="InterPro" id="IPR009019">
    <property type="entry name" value="KH_sf_prok-type"/>
</dbReference>
<keyword evidence="3" id="KW-0133">Cell shape</keyword>
<dbReference type="PANTHER" id="PTHR34654:SF1">
    <property type="entry name" value="RNA-BINDING PROTEIN KHPA"/>
    <property type="match status" value="1"/>
</dbReference>
<comment type="subcellular location">
    <subcellularLocation>
        <location evidence="3">Cytoplasm</location>
    </subcellularLocation>
</comment>
<keyword evidence="3" id="KW-0143">Chaperone</keyword>
<name>A0A0D0Y343_9LACO</name>
<evidence type="ECO:0000256" key="3">
    <source>
        <dbReference type="HAMAP-Rule" id="MF_00088"/>
    </source>
</evidence>
<dbReference type="GO" id="GO:0009252">
    <property type="term" value="P:peptidoglycan biosynthetic process"/>
    <property type="evidence" value="ECO:0007669"/>
    <property type="project" value="UniProtKB-UniRule"/>
</dbReference>
<dbReference type="Gene3D" id="3.30.300.20">
    <property type="match status" value="1"/>
</dbReference>
<keyword evidence="3" id="KW-0961">Cell wall biogenesis/degradation</keyword>
<dbReference type="RefSeq" id="WP_044011441.1">
    <property type="nucleotide sequence ID" value="NZ_AWTT01000058.1"/>
</dbReference>
<evidence type="ECO:0000256" key="1">
    <source>
        <dbReference type="ARBA" id="ARBA00022490"/>
    </source>
</evidence>
<keyword evidence="5" id="KW-1185">Reference proteome</keyword>
<comment type="caution">
    <text evidence="4">The sequence shown here is derived from an EMBL/GenBank/DDBJ whole genome shotgun (WGS) entry which is preliminary data.</text>
</comment>
<dbReference type="Proteomes" id="UP000032279">
    <property type="component" value="Unassembled WGS sequence"/>
</dbReference>
<reference evidence="4 5" key="1">
    <citation type="submission" date="2013-08" db="EMBL/GenBank/DDBJ databases">
        <title>Lactobacillus wasatchii sp. WDC04, a late gas producing bacteria isolated from aged chedder cheese.</title>
        <authorList>
            <person name="Oberg C.J."/>
            <person name="Culumber M."/>
            <person name="McMahon D.J."/>
            <person name="Broadbent J.R."/>
            <person name="Oberg T.S."/>
            <person name="Ortaki F."/>
        </authorList>
    </citation>
    <scope>NUCLEOTIDE SEQUENCE [LARGE SCALE GENOMIC DNA]</scope>
    <source>
        <strain evidence="4 5">WDC04</strain>
    </source>
</reference>
<sequence length="91" mass="10221">MNEPDIETLIRVIVQPLVLHPEAVQVTVSETPRLEQYVLTVHPDDVGRIIGRHGHVAAAIRTIVYSAVNETSNKIRLVIDDHRNHETPTQS</sequence>